<dbReference type="Gene3D" id="2.180.10.10">
    <property type="entry name" value="RHS repeat-associated core"/>
    <property type="match status" value="1"/>
</dbReference>
<evidence type="ECO:0000313" key="2">
    <source>
        <dbReference type="Proteomes" id="UP000239002"/>
    </source>
</evidence>
<comment type="caution">
    <text evidence="1">The sequence shown here is derived from an EMBL/GenBank/DDBJ whole genome shotgun (WGS) entry which is preliminary data.</text>
</comment>
<accession>A0A2S6IFV4</accession>
<reference evidence="1 2" key="1">
    <citation type="submission" date="2018-02" db="EMBL/GenBank/DDBJ databases">
        <title>Genomic Encyclopedia of Archaeal and Bacterial Type Strains, Phase II (KMG-II): from individual species to whole genera.</title>
        <authorList>
            <person name="Goeker M."/>
        </authorList>
    </citation>
    <scope>NUCLEOTIDE SEQUENCE [LARGE SCALE GENOMIC DNA]</scope>
    <source>
        <strain evidence="1 2">DSM 16809</strain>
    </source>
</reference>
<dbReference type="SUPFAM" id="SSF82771">
    <property type="entry name" value="GIY-YIG endonuclease"/>
    <property type="match status" value="1"/>
</dbReference>
<dbReference type="AlphaFoldDB" id="A0A2S6IFV4"/>
<dbReference type="NCBIfam" id="TIGR03696">
    <property type="entry name" value="Rhs_assc_core"/>
    <property type="match status" value="1"/>
</dbReference>
<dbReference type="InterPro" id="IPR022385">
    <property type="entry name" value="Rhs_assc_core"/>
</dbReference>
<evidence type="ECO:0000313" key="1">
    <source>
        <dbReference type="EMBL" id="PPK93083.1"/>
    </source>
</evidence>
<name>A0A2S6IFV4_9FLAO</name>
<dbReference type="OrthoDB" id="2972467at2"/>
<keyword evidence="2" id="KW-1185">Reference proteome</keyword>
<sequence length="350" mass="40094">MLLNNRHGSVDSDAYRYGFQGQERDDEVKGEGNSYNYTFRMHDPRLGRFFAVDPLEQKYPWYTPYQFSGNKVIQFIELEGLEENLTPYLEHLDYKTVFEKNDDVSVIKRFENAGNNFWRFIDNTGHRSLYNSSSSIINESYFLITAQRNYDLHTMLVVPVQETSTNISKYVTETPIEQQLSDVGESFTKLENYEAPVQMILTGTVGRNLFKPKLPGVRLTRLPTRVSSQAASFKVLNIADMPSGSGVIYRRFNKTTNKYYIGQAKNIERYKKRMKEHAKKNPDAEFEFDVIGTAKEGTALDVLEESYIRKAGVPTTKKTAANGTGTLENARYEMNDKKYKEAGGTVEKQG</sequence>
<gene>
    <name evidence="1" type="ORF">LY01_02788</name>
</gene>
<dbReference type="CDD" id="cd00719">
    <property type="entry name" value="GIY-YIG_SF"/>
    <property type="match status" value="1"/>
</dbReference>
<dbReference type="Proteomes" id="UP000239002">
    <property type="component" value="Unassembled WGS sequence"/>
</dbReference>
<proteinExistence type="predicted"/>
<dbReference type="EMBL" id="PTJE01000008">
    <property type="protein sequence ID" value="PPK93083.1"/>
    <property type="molecule type" value="Genomic_DNA"/>
</dbReference>
<organism evidence="1 2">
    <name type="scientific">Nonlabens xylanidelens</name>
    <dbReference type="NCBI Taxonomy" id="191564"/>
    <lineage>
        <taxon>Bacteria</taxon>
        <taxon>Pseudomonadati</taxon>
        <taxon>Bacteroidota</taxon>
        <taxon>Flavobacteriia</taxon>
        <taxon>Flavobacteriales</taxon>
        <taxon>Flavobacteriaceae</taxon>
        <taxon>Nonlabens</taxon>
    </lineage>
</organism>
<protein>
    <submittedName>
        <fullName evidence="1">RHS repeat-associated protein</fullName>
    </submittedName>
</protein>
<dbReference type="InterPro" id="IPR035901">
    <property type="entry name" value="GIY-YIG_endonuc_sf"/>
</dbReference>